<dbReference type="EMBL" id="BKZW01000001">
    <property type="protein sequence ID" value="GER89144.1"/>
    <property type="molecule type" value="Genomic_DNA"/>
</dbReference>
<keyword evidence="3" id="KW-1185">Reference proteome</keyword>
<evidence type="ECO:0000313" key="3">
    <source>
        <dbReference type="Proteomes" id="UP000326912"/>
    </source>
</evidence>
<dbReference type="AlphaFoldDB" id="A0A5J4KI36"/>
<accession>A0A5J4KI36</accession>
<feature type="compositionally biased region" description="Basic and acidic residues" evidence="1">
    <location>
        <begin position="40"/>
        <end position="50"/>
    </location>
</feature>
<comment type="caution">
    <text evidence="2">The sequence shown here is derived from an EMBL/GenBank/DDBJ whole genome shotgun (WGS) entry which is preliminary data.</text>
</comment>
<name>A0A5J4KI36_9CHLR</name>
<gene>
    <name evidence="2" type="ORF">KDW_33060</name>
</gene>
<feature type="region of interest" description="Disordered" evidence="1">
    <location>
        <begin position="1"/>
        <end position="50"/>
    </location>
</feature>
<dbReference type="RefSeq" id="WP_162005290.1">
    <property type="nucleotide sequence ID" value="NZ_BKZW01000001.1"/>
</dbReference>
<organism evidence="2 3">
    <name type="scientific">Dictyobacter vulcani</name>
    <dbReference type="NCBI Taxonomy" id="2607529"/>
    <lineage>
        <taxon>Bacteria</taxon>
        <taxon>Bacillati</taxon>
        <taxon>Chloroflexota</taxon>
        <taxon>Ktedonobacteria</taxon>
        <taxon>Ktedonobacterales</taxon>
        <taxon>Dictyobacteraceae</taxon>
        <taxon>Dictyobacter</taxon>
    </lineage>
</organism>
<evidence type="ECO:0000256" key="1">
    <source>
        <dbReference type="SAM" id="MobiDB-lite"/>
    </source>
</evidence>
<reference evidence="2 3" key="1">
    <citation type="submission" date="2019-10" db="EMBL/GenBank/DDBJ databases">
        <title>Dictyobacter vulcani sp. nov., within the class Ktedonobacteria, isolated from soil of volcanic Mt. Zao.</title>
        <authorList>
            <person name="Zheng Y."/>
            <person name="Wang C.M."/>
            <person name="Sakai Y."/>
            <person name="Abe K."/>
            <person name="Yokota A."/>
            <person name="Yabe S."/>
        </authorList>
    </citation>
    <scope>NUCLEOTIDE SEQUENCE [LARGE SCALE GENOMIC DNA]</scope>
    <source>
        <strain evidence="2 3">W12</strain>
    </source>
</reference>
<dbReference type="Proteomes" id="UP000326912">
    <property type="component" value="Unassembled WGS sequence"/>
</dbReference>
<sequence>MTRRRERQERTGDSSASGSRDEGELTAMAEAFRAAARQRSSKDEGDTSEQ</sequence>
<protein>
    <submittedName>
        <fullName evidence="2">Uncharacterized protein</fullName>
    </submittedName>
</protein>
<feature type="compositionally biased region" description="Basic and acidic residues" evidence="1">
    <location>
        <begin position="1"/>
        <end position="12"/>
    </location>
</feature>
<evidence type="ECO:0000313" key="2">
    <source>
        <dbReference type="EMBL" id="GER89144.1"/>
    </source>
</evidence>
<feature type="compositionally biased region" description="Low complexity" evidence="1">
    <location>
        <begin position="27"/>
        <end position="38"/>
    </location>
</feature>
<proteinExistence type="predicted"/>